<evidence type="ECO:0000259" key="2">
    <source>
        <dbReference type="Pfam" id="PF02911"/>
    </source>
</evidence>
<dbReference type="Pfam" id="PF00551">
    <property type="entry name" value="Formyl_trans_N"/>
    <property type="match status" value="1"/>
</dbReference>
<dbReference type="AlphaFoldDB" id="A0A1J5Q505"/>
<proteinExistence type="predicted"/>
<sequence>MNAVVFAYHNVGVRCLKTLLARGMQVNLVVTHPDDPLETRWFERVADVATEAGIPLAYVDEAVESALIARITALAPDYLFSFYFRRMLPDALLSTARIAALNMHGSLLPKYRGRAPVNWAVLHGETETGATLHFMAAKPDAGDIVAQQAVPILPDDTAREVFDKVTVAAEIALWNVLPQLMQGVVPRRPNDLSCGSYFGGRRPDDGRIDWTWPTQAIYNLIRAVAPPYPGAFFDLGGKRLVIARARMARPELAVLLPATAAPGLHLAGAKTLAKGGDGGIIHLLELWNADHPGTALNTRQISELAGHQP</sequence>
<organism evidence="3">
    <name type="scientific">mine drainage metagenome</name>
    <dbReference type="NCBI Taxonomy" id="410659"/>
    <lineage>
        <taxon>unclassified sequences</taxon>
        <taxon>metagenomes</taxon>
        <taxon>ecological metagenomes</taxon>
    </lineage>
</organism>
<dbReference type="Gene3D" id="3.40.50.12230">
    <property type="match status" value="1"/>
</dbReference>
<dbReference type="NCBIfam" id="NF005414">
    <property type="entry name" value="PRK06988.1"/>
    <property type="match status" value="1"/>
</dbReference>
<evidence type="ECO:0000259" key="1">
    <source>
        <dbReference type="Pfam" id="PF00551"/>
    </source>
</evidence>
<feature type="domain" description="Formyl transferase N-terminal" evidence="1">
    <location>
        <begin position="21"/>
        <end position="176"/>
    </location>
</feature>
<dbReference type="InterPro" id="IPR036477">
    <property type="entry name" value="Formyl_transf_N_sf"/>
</dbReference>
<dbReference type="Pfam" id="PF02911">
    <property type="entry name" value="Formyl_trans_C"/>
    <property type="match status" value="1"/>
</dbReference>
<gene>
    <name evidence="3" type="primary">arnA_15</name>
    <name evidence="3" type="ORF">GALL_458410</name>
</gene>
<dbReference type="SUPFAM" id="SSF53328">
    <property type="entry name" value="Formyltransferase"/>
    <property type="match status" value="1"/>
</dbReference>
<evidence type="ECO:0000313" key="3">
    <source>
        <dbReference type="EMBL" id="OIQ72531.1"/>
    </source>
</evidence>
<dbReference type="InterPro" id="IPR005793">
    <property type="entry name" value="Formyl_trans_C"/>
</dbReference>
<dbReference type="EMBL" id="MLJW01003232">
    <property type="protein sequence ID" value="OIQ72531.1"/>
    <property type="molecule type" value="Genomic_DNA"/>
</dbReference>
<dbReference type="PANTHER" id="PTHR11138">
    <property type="entry name" value="METHIONYL-TRNA FORMYLTRANSFERASE"/>
    <property type="match status" value="1"/>
</dbReference>
<dbReference type="GO" id="GO:0005829">
    <property type="term" value="C:cytosol"/>
    <property type="evidence" value="ECO:0007669"/>
    <property type="project" value="TreeGrafter"/>
</dbReference>
<dbReference type="PANTHER" id="PTHR11138:SF5">
    <property type="entry name" value="METHIONYL-TRNA FORMYLTRANSFERASE, MITOCHONDRIAL"/>
    <property type="match status" value="1"/>
</dbReference>
<dbReference type="SUPFAM" id="SSF50486">
    <property type="entry name" value="FMT C-terminal domain-like"/>
    <property type="match status" value="1"/>
</dbReference>
<accession>A0A1J5Q505</accession>
<name>A0A1J5Q505_9ZZZZ</name>
<feature type="domain" description="Formyl transferase C-terminal" evidence="2">
    <location>
        <begin position="203"/>
        <end position="248"/>
    </location>
</feature>
<comment type="caution">
    <text evidence="3">The sequence shown here is derived from an EMBL/GenBank/DDBJ whole genome shotgun (WGS) entry which is preliminary data.</text>
</comment>
<dbReference type="InterPro" id="IPR002376">
    <property type="entry name" value="Formyl_transf_N"/>
</dbReference>
<protein>
    <submittedName>
        <fullName evidence="3">Bifunctional polymyxin resistance protein ArnA</fullName>
    </submittedName>
</protein>
<dbReference type="GO" id="GO:0004479">
    <property type="term" value="F:methionyl-tRNA formyltransferase activity"/>
    <property type="evidence" value="ECO:0007669"/>
    <property type="project" value="TreeGrafter"/>
</dbReference>
<dbReference type="InterPro" id="IPR011034">
    <property type="entry name" value="Formyl_transferase-like_C_sf"/>
</dbReference>
<reference evidence="3" key="1">
    <citation type="submission" date="2016-10" db="EMBL/GenBank/DDBJ databases">
        <title>Sequence of Gallionella enrichment culture.</title>
        <authorList>
            <person name="Poehlein A."/>
            <person name="Muehling M."/>
            <person name="Daniel R."/>
        </authorList>
    </citation>
    <scope>NUCLEOTIDE SEQUENCE</scope>
</reference>